<dbReference type="PANTHER" id="PTHR11567:SF110">
    <property type="entry name" value="2-PHOSPHOXYLOSE PHOSPHATASE 1"/>
    <property type="match status" value="1"/>
</dbReference>
<dbReference type="SUPFAM" id="SSF143113">
    <property type="entry name" value="NAP-like"/>
    <property type="match status" value="1"/>
</dbReference>
<dbReference type="GO" id="GO:0005634">
    <property type="term" value="C:nucleus"/>
    <property type="evidence" value="ECO:0007669"/>
    <property type="project" value="InterPro"/>
</dbReference>
<dbReference type="GO" id="GO:0016791">
    <property type="term" value="F:phosphatase activity"/>
    <property type="evidence" value="ECO:0007669"/>
    <property type="project" value="TreeGrafter"/>
</dbReference>
<dbReference type="AlphaFoldDB" id="A0A0B7ABB1"/>
<sequence length="696" mass="80275">MYKRVKQTSLFALGVGTLGYLYHRRHPIYTVLAEGNHNETTKISSNQQGSSLDRPALLSQNIPDQQPELKLRQVLVMFRHGARTPIHLIPKIPEVNYDSQFLLRDHQASLFPFERVYYSSPEKMADWSNYELKYAQSLLTGGVPSGVLTSYGKDQMFVLGKKLQRHYRDQLDMSTYNPQDTLVLSSNIKRTVQSAQCVLAGFFGKEELNKFAKNHSPVKIYVTDKKYNILVPDTDVCTVLRKANHIGMFDSDTIPGFKSDRLAVEKQINDEREKNIEVVKEIQYRIDQLCGTSGIDSCYRAPTSQINNHHQPYVRDAVLHPLIEERSRAIQRVGRLWPSAMSRNANLAQVITQNDMKALVYLNRLEVERLGGGRHSGYRFHFYFDPNPYFYNEHLCKEVYSNKTQGALSSLSVPIIWKQHGKMIEAGINERNNACQCQVTKDGQNKNVQTSLQESNVEKQRQPCTCDRSEMSFFQWYLKPTFVEHDQIGKTIRDEVWTSPVKYLEGKTKFPDRWDRNFNFVFVRDDLIARVTHGLSYPTDLAKFDSMITDRAITMLYCAMAGHCLDKRVVARLCAGPLLTAMVDESHKVINGKQQARKLCLYSSHDSTMCGMLELLEIGDNKWPPFAADLRFEIYQDVNNADYYVRVLYCGKVQRILGQKEDLLRWSDFMKVAKRCLIHENEYRDICTLEVNVQQS</sequence>
<dbReference type="GO" id="GO:0006334">
    <property type="term" value="P:nucleosome assembly"/>
    <property type="evidence" value="ECO:0007669"/>
    <property type="project" value="InterPro"/>
</dbReference>
<dbReference type="Gene3D" id="3.40.50.1240">
    <property type="entry name" value="Phosphoglycerate mutase-like"/>
    <property type="match status" value="2"/>
</dbReference>
<comment type="similarity">
    <text evidence="2">Belongs to the nucleosome assembly protein (NAP) family.</text>
</comment>
<keyword evidence="3" id="KW-0378">Hydrolase</keyword>
<dbReference type="Gene3D" id="3.30.1120.90">
    <property type="entry name" value="Nucleosome assembly protein"/>
    <property type="match status" value="1"/>
</dbReference>
<evidence type="ECO:0000256" key="5">
    <source>
        <dbReference type="ARBA" id="ARBA00040357"/>
    </source>
</evidence>
<reference evidence="7" key="1">
    <citation type="submission" date="2014-12" db="EMBL/GenBank/DDBJ databases">
        <title>Insight into the proteome of Arion vulgaris.</title>
        <authorList>
            <person name="Aradska J."/>
            <person name="Bulat T."/>
            <person name="Smidak R."/>
            <person name="Sarate P."/>
            <person name="Gangsoo J."/>
            <person name="Sialana F."/>
            <person name="Bilban M."/>
            <person name="Lubec G."/>
        </authorList>
    </citation>
    <scope>NUCLEOTIDE SEQUENCE</scope>
    <source>
        <tissue evidence="7">Skin</tissue>
    </source>
</reference>
<proteinExistence type="inferred from homology"/>
<gene>
    <name evidence="7" type="primary">ORF109414</name>
</gene>
<comment type="similarity">
    <text evidence="1">Belongs to the histidine acid phosphatase family.</text>
</comment>
<dbReference type="InterPro" id="IPR050645">
    <property type="entry name" value="Histidine_acid_phosphatase"/>
</dbReference>
<dbReference type="InterPro" id="IPR037231">
    <property type="entry name" value="NAP-like_sf"/>
</dbReference>
<accession>A0A0B7ABB1</accession>
<name>A0A0B7ABB1_9EUPU</name>
<dbReference type="PROSITE" id="PS00616">
    <property type="entry name" value="HIS_ACID_PHOSPHAT_1"/>
    <property type="match status" value="1"/>
</dbReference>
<dbReference type="InterPro" id="IPR000560">
    <property type="entry name" value="His_Pase_clade-2"/>
</dbReference>
<dbReference type="Pfam" id="PF00956">
    <property type="entry name" value="NAP"/>
    <property type="match status" value="1"/>
</dbReference>
<evidence type="ECO:0000313" key="7">
    <source>
        <dbReference type="EMBL" id="CEK78299.1"/>
    </source>
</evidence>
<dbReference type="InterPro" id="IPR002164">
    <property type="entry name" value="NAP_family"/>
</dbReference>
<dbReference type="EMBL" id="HACG01031434">
    <property type="protein sequence ID" value="CEK78299.1"/>
    <property type="molecule type" value="Transcribed_RNA"/>
</dbReference>
<dbReference type="InterPro" id="IPR033379">
    <property type="entry name" value="Acid_Pase_AS"/>
</dbReference>
<dbReference type="SUPFAM" id="SSF53254">
    <property type="entry name" value="Phosphoglycerate mutase-like"/>
    <property type="match status" value="1"/>
</dbReference>
<organism evidence="7">
    <name type="scientific">Arion vulgaris</name>
    <dbReference type="NCBI Taxonomy" id="1028688"/>
    <lineage>
        <taxon>Eukaryota</taxon>
        <taxon>Metazoa</taxon>
        <taxon>Spiralia</taxon>
        <taxon>Lophotrochozoa</taxon>
        <taxon>Mollusca</taxon>
        <taxon>Gastropoda</taxon>
        <taxon>Heterobranchia</taxon>
        <taxon>Euthyneura</taxon>
        <taxon>Panpulmonata</taxon>
        <taxon>Eupulmonata</taxon>
        <taxon>Stylommatophora</taxon>
        <taxon>Helicina</taxon>
        <taxon>Arionoidea</taxon>
        <taxon>Arionidae</taxon>
        <taxon>Arion</taxon>
    </lineage>
</organism>
<evidence type="ECO:0000256" key="4">
    <source>
        <dbReference type="ARBA" id="ARBA00036311"/>
    </source>
</evidence>
<comment type="catalytic activity">
    <reaction evidence="4">
        <text>3-O-[beta-D-GlcA-(1-&gt;3)-beta-D-Gal-(1-&gt;3)-beta-D-Gal-(1-&gt;4)-beta-D-2-O-P-Xyl]-L-seryl-[protein] + H2O = 3-O-(beta-D-GlcA-(1-&gt;3)-beta-D-Gal-(1-&gt;3)-beta-D-Gal-(1-&gt;4)-beta-D-Xyl)-L-seryl-[protein] + phosphate</text>
        <dbReference type="Rhea" id="RHEA:56512"/>
        <dbReference type="Rhea" id="RHEA-COMP:12573"/>
        <dbReference type="Rhea" id="RHEA-COMP:14559"/>
        <dbReference type="ChEBI" id="CHEBI:15377"/>
        <dbReference type="ChEBI" id="CHEBI:43474"/>
        <dbReference type="ChEBI" id="CHEBI:132093"/>
        <dbReference type="ChEBI" id="CHEBI:140495"/>
    </reaction>
</comment>
<evidence type="ECO:0000256" key="2">
    <source>
        <dbReference type="ARBA" id="ARBA00009947"/>
    </source>
</evidence>
<dbReference type="Pfam" id="PF00328">
    <property type="entry name" value="His_Phos_2"/>
    <property type="match status" value="2"/>
</dbReference>
<dbReference type="InterPro" id="IPR029033">
    <property type="entry name" value="His_PPase_superfam"/>
</dbReference>
<evidence type="ECO:0000256" key="6">
    <source>
        <dbReference type="ARBA" id="ARBA00041499"/>
    </source>
</evidence>
<protein>
    <recommendedName>
        <fullName evidence="5">2-phosphoxylose phosphatase 1</fullName>
    </recommendedName>
    <alternativeName>
        <fullName evidence="6">Acid phosphatase-like protein 2</fullName>
    </alternativeName>
</protein>
<evidence type="ECO:0000256" key="3">
    <source>
        <dbReference type="ARBA" id="ARBA00022801"/>
    </source>
</evidence>
<dbReference type="CDD" id="cd07061">
    <property type="entry name" value="HP_HAP_like"/>
    <property type="match status" value="1"/>
</dbReference>
<evidence type="ECO:0000256" key="1">
    <source>
        <dbReference type="ARBA" id="ARBA00005375"/>
    </source>
</evidence>
<dbReference type="PANTHER" id="PTHR11567">
    <property type="entry name" value="ACID PHOSPHATASE-RELATED"/>
    <property type="match status" value="1"/>
</dbReference>